<comment type="caution">
    <text evidence="1">The sequence shown here is derived from an EMBL/GenBank/DDBJ whole genome shotgun (WGS) entry which is preliminary data.</text>
</comment>
<dbReference type="EMBL" id="BLLF01004997">
    <property type="protein sequence ID" value="GFH30576.1"/>
    <property type="molecule type" value="Genomic_DNA"/>
</dbReference>
<reference evidence="1 2" key="1">
    <citation type="submission" date="2020-02" db="EMBL/GenBank/DDBJ databases">
        <title>Draft genome sequence of Haematococcus lacustris strain NIES-144.</title>
        <authorList>
            <person name="Morimoto D."/>
            <person name="Nakagawa S."/>
            <person name="Yoshida T."/>
            <person name="Sawayama S."/>
        </authorList>
    </citation>
    <scope>NUCLEOTIDE SEQUENCE [LARGE SCALE GENOMIC DNA]</scope>
    <source>
        <strain evidence="1 2">NIES-144</strain>
    </source>
</reference>
<gene>
    <name evidence="1" type="ORF">HaLaN_29458</name>
</gene>
<name>A0A6A0ACU7_HAELA</name>
<dbReference type="AlphaFoldDB" id="A0A6A0ACU7"/>
<protein>
    <submittedName>
        <fullName evidence="1">Uncharacterized protein</fullName>
    </submittedName>
</protein>
<sequence>MQRRGLSLRATQDVVQSVKEGDATWVHRVNTGLAGFKAPDSKTKPLVKAPKVGKPVCKPVVGPPA</sequence>
<organism evidence="1 2">
    <name type="scientific">Haematococcus lacustris</name>
    <name type="common">Green alga</name>
    <name type="synonym">Haematococcus pluvialis</name>
    <dbReference type="NCBI Taxonomy" id="44745"/>
    <lineage>
        <taxon>Eukaryota</taxon>
        <taxon>Viridiplantae</taxon>
        <taxon>Chlorophyta</taxon>
        <taxon>core chlorophytes</taxon>
        <taxon>Chlorophyceae</taxon>
        <taxon>CS clade</taxon>
        <taxon>Chlamydomonadales</taxon>
        <taxon>Haematococcaceae</taxon>
        <taxon>Haematococcus</taxon>
    </lineage>
</organism>
<keyword evidence="2" id="KW-1185">Reference proteome</keyword>
<proteinExistence type="predicted"/>
<evidence type="ECO:0000313" key="1">
    <source>
        <dbReference type="EMBL" id="GFH30576.1"/>
    </source>
</evidence>
<feature type="non-terminal residue" evidence="1">
    <location>
        <position position="65"/>
    </location>
</feature>
<dbReference type="Proteomes" id="UP000485058">
    <property type="component" value="Unassembled WGS sequence"/>
</dbReference>
<evidence type="ECO:0000313" key="2">
    <source>
        <dbReference type="Proteomes" id="UP000485058"/>
    </source>
</evidence>
<accession>A0A6A0ACU7</accession>
<feature type="non-terminal residue" evidence="1">
    <location>
        <position position="1"/>
    </location>
</feature>